<evidence type="ECO:0000259" key="6">
    <source>
        <dbReference type="Pfam" id="PF04932"/>
    </source>
</evidence>
<gene>
    <name evidence="7" type="ORF">SAHL_04895</name>
</gene>
<comment type="subcellular location">
    <subcellularLocation>
        <location evidence="1">Membrane</location>
        <topology evidence="1">Multi-pass membrane protein</topology>
    </subcellularLocation>
</comment>
<dbReference type="InterPro" id="IPR051533">
    <property type="entry name" value="WaaL-like"/>
</dbReference>
<dbReference type="GO" id="GO:0016020">
    <property type="term" value="C:membrane"/>
    <property type="evidence" value="ECO:0007669"/>
    <property type="project" value="UniProtKB-SubCell"/>
</dbReference>
<feature type="transmembrane region" description="Helical" evidence="5">
    <location>
        <begin position="155"/>
        <end position="171"/>
    </location>
</feature>
<dbReference type="AlphaFoldDB" id="A0A423Q1V4"/>
<name>A0A423Q1V4_9GAMM</name>
<evidence type="ECO:0000313" key="7">
    <source>
        <dbReference type="EMBL" id="ROO32502.1"/>
    </source>
</evidence>
<dbReference type="Pfam" id="PF04932">
    <property type="entry name" value="Wzy_C"/>
    <property type="match status" value="1"/>
</dbReference>
<dbReference type="EMBL" id="AYKF01000066">
    <property type="protein sequence ID" value="ROO32502.1"/>
    <property type="molecule type" value="Genomic_DNA"/>
</dbReference>
<evidence type="ECO:0000256" key="1">
    <source>
        <dbReference type="ARBA" id="ARBA00004141"/>
    </source>
</evidence>
<dbReference type="Proteomes" id="UP000285123">
    <property type="component" value="Unassembled WGS sequence"/>
</dbReference>
<reference evidence="7 8" key="1">
    <citation type="submission" date="2013-10" db="EMBL/GenBank/DDBJ databases">
        <title>Salinisphaera halophila YIM 95161 Genome Sequencing.</title>
        <authorList>
            <person name="Lai Q."/>
            <person name="Li C."/>
            <person name="Shao Z."/>
        </authorList>
    </citation>
    <scope>NUCLEOTIDE SEQUENCE [LARGE SCALE GENOMIC DNA]</scope>
    <source>
        <strain evidence="7 8">YIM 95161</strain>
    </source>
</reference>
<keyword evidence="3 5" id="KW-1133">Transmembrane helix</keyword>
<feature type="transmembrane region" description="Helical" evidence="5">
    <location>
        <begin position="25"/>
        <end position="41"/>
    </location>
</feature>
<keyword evidence="2 5" id="KW-0812">Transmembrane</keyword>
<evidence type="ECO:0000256" key="3">
    <source>
        <dbReference type="ARBA" id="ARBA00022989"/>
    </source>
</evidence>
<feature type="domain" description="O-antigen ligase-related" evidence="6">
    <location>
        <begin position="179"/>
        <end position="330"/>
    </location>
</feature>
<feature type="transmembrane region" description="Helical" evidence="5">
    <location>
        <begin position="313"/>
        <end position="337"/>
    </location>
</feature>
<feature type="transmembrane region" description="Helical" evidence="5">
    <location>
        <begin position="114"/>
        <end position="135"/>
    </location>
</feature>
<accession>A0A423Q1V4</accession>
<evidence type="ECO:0000256" key="2">
    <source>
        <dbReference type="ARBA" id="ARBA00022692"/>
    </source>
</evidence>
<protein>
    <recommendedName>
        <fullName evidence="6">O-antigen ligase-related domain-containing protein</fullName>
    </recommendedName>
</protein>
<comment type="caution">
    <text evidence="7">The sequence shown here is derived from an EMBL/GenBank/DDBJ whole genome shotgun (WGS) entry which is preliminary data.</text>
</comment>
<evidence type="ECO:0000256" key="5">
    <source>
        <dbReference type="SAM" id="Phobius"/>
    </source>
</evidence>
<sequence length="399" mass="43364">MLVAFLLWFGSYAYGYVFYHVPFKPLYSYFLLIGFVLFYILRRAGSGLGVSGSGDVRFRAFLLWLCAYFVYLVLTFLLSVQDSVVVDYLIVYSESIALLGAFAILMATPRRLRMACGAIAILAIFASIICAYDFVRPTFTKVVGRGAGFYENPNLAGTFIALAMVAGLAAVPRRLRLFFIAFCGLGVLTTFSRSAYILWGLSAVALAWYGYFGSPRTRLAVSVGIILVGGGGTILLFTGAVGPLIQNSAISPYLTPDTKMRLGIGSRVIAGSSASERERLIRNSLESAEKAPWIGHGLAHTRKWEYGAQPHNMYLLFLVEGGVLGLAFFLTLLALLWLSSQGIGRVVALQLFLGGVFAHTQFTEPASMIFFSFVFAHGAVVRLNRSLDSSSDASVPVAA</sequence>
<feature type="transmembrane region" description="Helical" evidence="5">
    <location>
        <begin position="86"/>
        <end position="107"/>
    </location>
</feature>
<evidence type="ECO:0000313" key="8">
    <source>
        <dbReference type="Proteomes" id="UP000285123"/>
    </source>
</evidence>
<feature type="transmembrane region" description="Helical" evidence="5">
    <location>
        <begin position="61"/>
        <end position="80"/>
    </location>
</feature>
<evidence type="ECO:0000256" key="4">
    <source>
        <dbReference type="ARBA" id="ARBA00023136"/>
    </source>
</evidence>
<keyword evidence="4 5" id="KW-0472">Membrane</keyword>
<dbReference type="InterPro" id="IPR007016">
    <property type="entry name" value="O-antigen_ligase-rel_domated"/>
</dbReference>
<feature type="transmembrane region" description="Helical" evidence="5">
    <location>
        <begin position="178"/>
        <end position="199"/>
    </location>
</feature>
<dbReference type="PANTHER" id="PTHR37422">
    <property type="entry name" value="TEICHURONIC ACID BIOSYNTHESIS PROTEIN TUAE"/>
    <property type="match status" value="1"/>
</dbReference>
<feature type="transmembrane region" description="Helical" evidence="5">
    <location>
        <begin position="219"/>
        <end position="245"/>
    </location>
</feature>
<proteinExistence type="predicted"/>
<dbReference type="PANTHER" id="PTHR37422:SF13">
    <property type="entry name" value="LIPOPOLYSACCHARIDE BIOSYNTHESIS PROTEIN PA4999-RELATED"/>
    <property type="match status" value="1"/>
</dbReference>
<organism evidence="7 8">
    <name type="scientific">Salinisphaera orenii YIM 95161</name>
    <dbReference type="NCBI Taxonomy" id="1051139"/>
    <lineage>
        <taxon>Bacteria</taxon>
        <taxon>Pseudomonadati</taxon>
        <taxon>Pseudomonadota</taxon>
        <taxon>Gammaproteobacteria</taxon>
        <taxon>Salinisphaerales</taxon>
        <taxon>Salinisphaeraceae</taxon>
        <taxon>Salinisphaera</taxon>
    </lineage>
</organism>